<dbReference type="InterPro" id="IPR007167">
    <property type="entry name" value="Fe-transptr_FeoA-like"/>
</dbReference>
<dbReference type="PANTHER" id="PTHR42954">
    <property type="entry name" value="FE(2+) TRANSPORT PROTEIN A"/>
    <property type="match status" value="1"/>
</dbReference>
<evidence type="ECO:0000256" key="1">
    <source>
        <dbReference type="ARBA" id="ARBA00023004"/>
    </source>
</evidence>
<dbReference type="GO" id="GO:0046914">
    <property type="term" value="F:transition metal ion binding"/>
    <property type="evidence" value="ECO:0007669"/>
    <property type="project" value="InterPro"/>
</dbReference>
<gene>
    <name evidence="3" type="ORF">SAMN03080610_00136</name>
</gene>
<organism evidence="3 4">
    <name type="scientific">Afifella marina DSM 2698</name>
    <dbReference type="NCBI Taxonomy" id="1120955"/>
    <lineage>
        <taxon>Bacteria</taxon>
        <taxon>Pseudomonadati</taxon>
        <taxon>Pseudomonadota</taxon>
        <taxon>Alphaproteobacteria</taxon>
        <taxon>Hyphomicrobiales</taxon>
        <taxon>Afifellaceae</taxon>
        <taxon>Afifella</taxon>
    </lineage>
</organism>
<dbReference type="EMBL" id="FMVW01000001">
    <property type="protein sequence ID" value="SCZ20388.1"/>
    <property type="molecule type" value="Genomic_DNA"/>
</dbReference>
<dbReference type="SMART" id="SM00899">
    <property type="entry name" value="FeoA"/>
    <property type="match status" value="1"/>
</dbReference>
<dbReference type="STRING" id="1120955.SAMN03080610_00136"/>
<dbReference type="SUPFAM" id="SSF50037">
    <property type="entry name" value="C-terminal domain of transcriptional repressors"/>
    <property type="match status" value="1"/>
</dbReference>
<dbReference type="InterPro" id="IPR008988">
    <property type="entry name" value="Transcriptional_repressor_C"/>
</dbReference>
<feature type="domain" description="Ferrous iron transporter FeoA-like" evidence="2">
    <location>
        <begin position="22"/>
        <end position="94"/>
    </location>
</feature>
<evidence type="ECO:0000313" key="3">
    <source>
        <dbReference type="EMBL" id="SCZ20388.1"/>
    </source>
</evidence>
<proteinExistence type="predicted"/>
<dbReference type="OrthoDB" id="9811076at2"/>
<dbReference type="PANTHER" id="PTHR42954:SF2">
    <property type="entry name" value="FE(2+) TRANSPORT PROTEIN A"/>
    <property type="match status" value="1"/>
</dbReference>
<dbReference type="Gene3D" id="2.30.30.90">
    <property type="match status" value="1"/>
</dbReference>
<accession>A0A1G5M764</accession>
<dbReference type="Pfam" id="PF04023">
    <property type="entry name" value="FeoA"/>
    <property type="match status" value="1"/>
</dbReference>
<dbReference type="AlphaFoldDB" id="A0A1G5M764"/>
<reference evidence="3 4" key="1">
    <citation type="submission" date="2016-10" db="EMBL/GenBank/DDBJ databases">
        <authorList>
            <person name="de Groot N.N."/>
        </authorList>
    </citation>
    <scope>NUCLEOTIDE SEQUENCE [LARGE SCALE GENOMIC DNA]</scope>
    <source>
        <strain evidence="3 4">DSM 2698</strain>
    </source>
</reference>
<keyword evidence="4" id="KW-1185">Reference proteome</keyword>
<dbReference type="InterPro" id="IPR052713">
    <property type="entry name" value="FeoA"/>
</dbReference>
<dbReference type="InterPro" id="IPR038157">
    <property type="entry name" value="FeoA_core_dom"/>
</dbReference>
<name>A0A1G5M764_AFIMA</name>
<dbReference type="Proteomes" id="UP000199347">
    <property type="component" value="Unassembled WGS sequence"/>
</dbReference>
<protein>
    <submittedName>
        <fullName evidence="3">Ferrous iron transport protein A</fullName>
    </submittedName>
</protein>
<evidence type="ECO:0000259" key="2">
    <source>
        <dbReference type="SMART" id="SM00899"/>
    </source>
</evidence>
<evidence type="ECO:0000313" key="4">
    <source>
        <dbReference type="Proteomes" id="UP000199347"/>
    </source>
</evidence>
<keyword evidence="1" id="KW-0408">Iron</keyword>
<sequence length="95" mass="9950">MCQGAAQGVARGEAPCARDGFCSLNDLVPGTHCRVARLKGCGAIRQRLLDLGLVNGAEVTVIRAAPLNDPIAIRVGNAVLTVRRAEAATIEVERD</sequence>